<evidence type="ECO:0000259" key="1">
    <source>
        <dbReference type="Pfam" id="PF01636"/>
    </source>
</evidence>
<dbReference type="eggNOG" id="COG3173">
    <property type="taxonomic scope" value="Bacteria"/>
</dbReference>
<dbReference type="STRING" id="136273.GY22_13850"/>
<dbReference type="Proteomes" id="UP000053512">
    <property type="component" value="Unassembled WGS sequence"/>
</dbReference>
<gene>
    <name evidence="2" type="ORF">AVL61_04625</name>
</gene>
<dbReference type="AlphaFoldDB" id="A0A0W8I7T7"/>
<dbReference type="Pfam" id="PF01636">
    <property type="entry name" value="APH"/>
    <property type="match status" value="1"/>
</dbReference>
<dbReference type="EMBL" id="LQBK01000033">
    <property type="protein sequence ID" value="KUG55424.1"/>
    <property type="molecule type" value="Genomic_DNA"/>
</dbReference>
<sequence>MPWSQLHHLPFAGAVEDVLREAGMSADPSADPSQWEVHAGGSAHVVVNVGHVISVRIAKNATVCEHVQRRTEVLRRLPRFSFATPRPLTDVVVSHGYTGVGLTWCPGDPHPPGHGDPAVLHRVLTELAEVDTTGFARYLDRPGQHWGGHRRRHVLLDEVIPRLLPRNQEAARRAVAELAALPTVVPTLVHGDLMGHNMLWDGEELTGVIDWDHACLSDPAHDAASLGLWYGWDTLRAAVSETVYERARLHARTFPLQAVAYALHHDLDTAQVNQSIARADDWIETNLRGICA</sequence>
<dbReference type="OrthoDB" id="9797603at2"/>
<evidence type="ECO:0000313" key="3">
    <source>
        <dbReference type="Proteomes" id="UP000053512"/>
    </source>
</evidence>
<name>A0A0W8I7T7_KOCRO</name>
<dbReference type="InterPro" id="IPR002575">
    <property type="entry name" value="Aminoglycoside_PTrfase"/>
</dbReference>
<dbReference type="GO" id="GO:0016740">
    <property type="term" value="F:transferase activity"/>
    <property type="evidence" value="ECO:0007669"/>
    <property type="project" value="UniProtKB-KW"/>
</dbReference>
<dbReference type="RefSeq" id="WP_058874686.1">
    <property type="nucleotide sequence ID" value="NZ_LQBK01000033.1"/>
</dbReference>
<keyword evidence="2" id="KW-0808">Transferase</keyword>
<dbReference type="InterPro" id="IPR011009">
    <property type="entry name" value="Kinase-like_dom_sf"/>
</dbReference>
<proteinExistence type="predicted"/>
<reference evidence="3" key="1">
    <citation type="submission" date="2015-12" db="EMBL/GenBank/DDBJ databases">
        <authorList>
            <person name="Nair G.R."/>
            <person name="Kaur G."/>
            <person name="Mayilraj S."/>
        </authorList>
    </citation>
    <scope>NUCLEOTIDE SEQUENCE [LARGE SCALE GENOMIC DNA]</scope>
    <source>
        <strain evidence="3">CD08_4</strain>
    </source>
</reference>
<organism evidence="2 3">
    <name type="scientific">Kocuria rosea subsp. polaris</name>
    <dbReference type="NCBI Taxonomy" id="136273"/>
    <lineage>
        <taxon>Bacteria</taxon>
        <taxon>Bacillati</taxon>
        <taxon>Actinomycetota</taxon>
        <taxon>Actinomycetes</taxon>
        <taxon>Micrococcales</taxon>
        <taxon>Micrococcaceae</taxon>
        <taxon>Kocuria</taxon>
    </lineage>
</organism>
<dbReference type="Gene3D" id="3.90.1200.10">
    <property type="match status" value="1"/>
</dbReference>
<accession>A0A0W8I7T7</accession>
<dbReference type="SUPFAM" id="SSF56112">
    <property type="entry name" value="Protein kinase-like (PK-like)"/>
    <property type="match status" value="1"/>
</dbReference>
<comment type="caution">
    <text evidence="2">The sequence shown here is derived from an EMBL/GenBank/DDBJ whole genome shotgun (WGS) entry which is preliminary data.</text>
</comment>
<protein>
    <submittedName>
        <fullName evidence="2">Phosphotransferase</fullName>
    </submittedName>
</protein>
<feature type="domain" description="Aminoglycoside phosphotransferase" evidence="1">
    <location>
        <begin position="55"/>
        <end position="238"/>
    </location>
</feature>
<evidence type="ECO:0000313" key="2">
    <source>
        <dbReference type="EMBL" id="KUG55424.1"/>
    </source>
</evidence>